<feature type="transmembrane region" description="Helical" evidence="6">
    <location>
        <begin position="190"/>
        <end position="207"/>
    </location>
</feature>
<dbReference type="InterPro" id="IPR020846">
    <property type="entry name" value="MFS_dom"/>
</dbReference>
<dbReference type="Pfam" id="PF07690">
    <property type="entry name" value="MFS_1"/>
    <property type="match status" value="1"/>
</dbReference>
<keyword evidence="9" id="KW-1185">Reference proteome</keyword>
<evidence type="ECO:0000259" key="7">
    <source>
        <dbReference type="PROSITE" id="PS50850"/>
    </source>
</evidence>
<dbReference type="RefSeq" id="WP_268042705.1">
    <property type="nucleotide sequence ID" value="NZ_JAPQER010000017.1"/>
</dbReference>
<keyword evidence="2" id="KW-0813">Transport</keyword>
<accession>A0ABT4D7C9</accession>
<sequence>MILLAMCDNVRGPFIPTLKKEFMVNNKGIAAMITACSLGFVIFTFVGGILCEKIGQKKVFMIGFIFIIFSLTGLHFCNSFATLIIELFLLNIGQALIAMGANTIIPVLAVSFQAIIMNLTHFCYGLGATFTQRFTGIMLHNGVTWKKIYLIIAIISFIIFIGFMFVEIPETHKAKQDDKINHSYILKNKLIYFYMIALGFYVAAEINTGNWFINFMYDVYNFNENQGSFYTALFFGTFTIGRLLGGFVVEKFGYIKTVLISIIIAFLLYIFGLFIGESGIIIISVSGLFFAITFPTIVLTISKVFKNNVSYITGLIVMVASCIAMIINILIGTLNDAIGVYKTYYIIPICLLICVVFTYLIYINTKEVLIKNERKQNV</sequence>
<organism evidence="8 9">
    <name type="scientific">Clostridium aestuarii</name>
    <dbReference type="NCBI Taxonomy" id="338193"/>
    <lineage>
        <taxon>Bacteria</taxon>
        <taxon>Bacillati</taxon>
        <taxon>Bacillota</taxon>
        <taxon>Clostridia</taxon>
        <taxon>Eubacteriales</taxon>
        <taxon>Clostridiaceae</taxon>
        <taxon>Clostridium</taxon>
    </lineage>
</organism>
<dbReference type="InterPro" id="IPR036259">
    <property type="entry name" value="MFS_trans_sf"/>
</dbReference>
<proteinExistence type="predicted"/>
<feature type="transmembrane region" description="Helical" evidence="6">
    <location>
        <begin position="29"/>
        <end position="50"/>
    </location>
</feature>
<dbReference type="InterPro" id="IPR002229">
    <property type="entry name" value="RhesusRHD"/>
</dbReference>
<evidence type="ECO:0000256" key="3">
    <source>
        <dbReference type="ARBA" id="ARBA00022692"/>
    </source>
</evidence>
<dbReference type="SUPFAM" id="SSF103473">
    <property type="entry name" value="MFS general substrate transporter"/>
    <property type="match status" value="1"/>
</dbReference>
<evidence type="ECO:0000313" key="9">
    <source>
        <dbReference type="Proteomes" id="UP001078443"/>
    </source>
</evidence>
<keyword evidence="3 6" id="KW-0812">Transmembrane</keyword>
<feature type="transmembrane region" description="Helical" evidence="6">
    <location>
        <begin position="62"/>
        <end position="89"/>
    </location>
</feature>
<evidence type="ECO:0000256" key="4">
    <source>
        <dbReference type="ARBA" id="ARBA00022989"/>
    </source>
</evidence>
<dbReference type="InterPro" id="IPR011701">
    <property type="entry name" value="MFS"/>
</dbReference>
<feature type="transmembrane region" description="Helical" evidence="6">
    <location>
        <begin position="227"/>
        <end position="245"/>
    </location>
</feature>
<reference evidence="8" key="1">
    <citation type="submission" date="2022-12" db="EMBL/GenBank/DDBJ databases">
        <authorList>
            <person name="Wang J."/>
        </authorList>
    </citation>
    <scope>NUCLEOTIDE SEQUENCE</scope>
    <source>
        <strain evidence="8">HY-45-18</strain>
    </source>
</reference>
<evidence type="ECO:0000256" key="2">
    <source>
        <dbReference type="ARBA" id="ARBA00022448"/>
    </source>
</evidence>
<dbReference type="InterPro" id="IPR051788">
    <property type="entry name" value="MFS_Transporter"/>
</dbReference>
<comment type="caution">
    <text evidence="8">The sequence shown here is derived from an EMBL/GenBank/DDBJ whole genome shotgun (WGS) entry which is preliminary data.</text>
</comment>
<feature type="transmembrane region" description="Helical" evidence="6">
    <location>
        <begin position="281"/>
        <end position="302"/>
    </location>
</feature>
<dbReference type="Gene3D" id="1.20.1250.20">
    <property type="entry name" value="MFS general substrate transporter like domains"/>
    <property type="match status" value="2"/>
</dbReference>
<dbReference type="PANTHER" id="PTHR23514:SF13">
    <property type="entry name" value="INNER MEMBRANE PROTEIN YBJJ"/>
    <property type="match status" value="1"/>
</dbReference>
<feature type="transmembrane region" description="Helical" evidence="6">
    <location>
        <begin position="96"/>
        <end position="116"/>
    </location>
</feature>
<evidence type="ECO:0000256" key="5">
    <source>
        <dbReference type="ARBA" id="ARBA00023136"/>
    </source>
</evidence>
<keyword evidence="5 6" id="KW-0472">Membrane</keyword>
<keyword evidence="4 6" id="KW-1133">Transmembrane helix</keyword>
<feature type="transmembrane region" description="Helical" evidence="6">
    <location>
        <begin position="343"/>
        <end position="362"/>
    </location>
</feature>
<name>A0ABT4D7C9_9CLOT</name>
<dbReference type="PANTHER" id="PTHR23514">
    <property type="entry name" value="BYPASS OF STOP CODON PROTEIN 6"/>
    <property type="match status" value="1"/>
</dbReference>
<dbReference type="Proteomes" id="UP001078443">
    <property type="component" value="Unassembled WGS sequence"/>
</dbReference>
<protein>
    <submittedName>
        <fullName evidence="8">MFS transporter</fullName>
    </submittedName>
</protein>
<evidence type="ECO:0000256" key="1">
    <source>
        <dbReference type="ARBA" id="ARBA00004651"/>
    </source>
</evidence>
<evidence type="ECO:0000256" key="6">
    <source>
        <dbReference type="SAM" id="Phobius"/>
    </source>
</evidence>
<feature type="domain" description="Major facilitator superfamily (MFS) profile" evidence="7">
    <location>
        <begin position="1"/>
        <end position="366"/>
    </location>
</feature>
<gene>
    <name evidence="8" type="ORF">OW763_16540</name>
</gene>
<dbReference type="EMBL" id="JAPQER010000017">
    <property type="protein sequence ID" value="MCY6485918.1"/>
    <property type="molecule type" value="Genomic_DNA"/>
</dbReference>
<feature type="transmembrane region" description="Helical" evidence="6">
    <location>
        <begin position="148"/>
        <end position="169"/>
    </location>
</feature>
<evidence type="ECO:0000313" key="8">
    <source>
        <dbReference type="EMBL" id="MCY6485918.1"/>
    </source>
</evidence>
<feature type="transmembrane region" description="Helical" evidence="6">
    <location>
        <begin position="309"/>
        <end position="331"/>
    </location>
</feature>
<feature type="transmembrane region" description="Helical" evidence="6">
    <location>
        <begin position="257"/>
        <end position="275"/>
    </location>
</feature>
<dbReference type="PROSITE" id="PS50850">
    <property type="entry name" value="MFS"/>
    <property type="match status" value="1"/>
</dbReference>
<comment type="subcellular location">
    <subcellularLocation>
        <location evidence="1">Cell membrane</location>
        <topology evidence="1">Multi-pass membrane protein</topology>
    </subcellularLocation>
</comment>
<dbReference type="PRINTS" id="PR00342">
    <property type="entry name" value="RHESUSRHD"/>
</dbReference>